<dbReference type="SUPFAM" id="SSF52317">
    <property type="entry name" value="Class I glutamine amidotransferase-like"/>
    <property type="match status" value="1"/>
</dbReference>
<dbReference type="InterPro" id="IPR027478">
    <property type="entry name" value="LdcA_N"/>
</dbReference>
<dbReference type="PIRSF" id="PIRSF028757">
    <property type="entry name" value="LD-carboxypeptidase"/>
    <property type="match status" value="1"/>
</dbReference>
<comment type="similarity">
    <text evidence="1">Belongs to the peptidase S66 family.</text>
</comment>
<keyword evidence="4" id="KW-0378">Hydrolase</keyword>
<dbReference type="Gene3D" id="3.50.30.60">
    <property type="entry name" value="LD-carboxypeptidase A C-terminal domain-like"/>
    <property type="match status" value="1"/>
</dbReference>
<evidence type="ECO:0000259" key="8">
    <source>
        <dbReference type="Pfam" id="PF17676"/>
    </source>
</evidence>
<dbReference type="AlphaFoldDB" id="A0A4R6K8M6"/>
<evidence type="ECO:0000256" key="5">
    <source>
        <dbReference type="ARBA" id="ARBA00022825"/>
    </source>
</evidence>
<protein>
    <submittedName>
        <fullName evidence="9">Muramoyltetrapeptide carboxypeptidase</fullName>
    </submittedName>
</protein>
<dbReference type="Gene3D" id="3.40.50.10740">
    <property type="entry name" value="Class I glutamine amidotransferase-like"/>
    <property type="match status" value="1"/>
</dbReference>
<proteinExistence type="inferred from homology"/>
<feature type="active site" description="Charge relay system" evidence="6">
    <location>
        <position position="212"/>
    </location>
</feature>
<dbReference type="InterPro" id="IPR029062">
    <property type="entry name" value="Class_I_gatase-like"/>
</dbReference>
<accession>A0A4R6K8M6</accession>
<evidence type="ECO:0000256" key="6">
    <source>
        <dbReference type="PIRSR" id="PIRSR028757-1"/>
    </source>
</evidence>
<keyword evidence="2 9" id="KW-0121">Carboxypeptidase</keyword>
<feature type="domain" description="LD-carboxypeptidase C-terminal" evidence="8">
    <location>
        <begin position="181"/>
        <end position="300"/>
    </location>
</feature>
<dbReference type="SUPFAM" id="SSF141986">
    <property type="entry name" value="LD-carboxypeptidase A C-terminal domain-like"/>
    <property type="match status" value="1"/>
</dbReference>
<comment type="caution">
    <text evidence="9">The sequence shown here is derived from an EMBL/GenBank/DDBJ whole genome shotgun (WGS) entry which is preliminary data.</text>
</comment>
<dbReference type="GO" id="GO:0008236">
    <property type="term" value="F:serine-type peptidase activity"/>
    <property type="evidence" value="ECO:0007669"/>
    <property type="project" value="UniProtKB-KW"/>
</dbReference>
<name>A0A4R6K8M6_9ACTN</name>
<sequence>MKTVVAKAAPPGSTIGVVTPGSPAESRAQVERAVRRLEEHGYRVKLAAGALERQEWHAGSPETRSRDVQDAFADPEIDAVLTMRGGYGSAQLIPLLDFEAIGRNPKAFIGMSDITALHTALGRFAGLATFYGPSLTHFGSPSVPALTSERFLKVLSGQTTGAVPPDSERLNLIGLVGGRASGRIVGGCLSDLQHTIGTPWEFELDGAIFFFEETGRAPIQIDRALLHLEQSGKLQGVRGIVVSELAGCEWDEWTSAPHTKTLEEVLLDRLNHLGIPILYGLPLGHGPSIATLPLGVEATVDADAMTLTIDQPAFEPTSG</sequence>
<dbReference type="InterPro" id="IPR027461">
    <property type="entry name" value="Carboxypeptidase_A_C_sf"/>
</dbReference>
<keyword evidence="3" id="KW-0645">Protease</keyword>
<evidence type="ECO:0000256" key="2">
    <source>
        <dbReference type="ARBA" id="ARBA00022645"/>
    </source>
</evidence>
<gene>
    <name evidence="9" type="ORF">EV643_114253</name>
</gene>
<dbReference type="Pfam" id="PF02016">
    <property type="entry name" value="Peptidase_S66"/>
    <property type="match status" value="1"/>
</dbReference>
<dbReference type="InterPro" id="IPR003507">
    <property type="entry name" value="S66_fam"/>
</dbReference>
<dbReference type="Pfam" id="PF17676">
    <property type="entry name" value="Peptidase_S66C"/>
    <property type="match status" value="1"/>
</dbReference>
<evidence type="ECO:0000256" key="1">
    <source>
        <dbReference type="ARBA" id="ARBA00010233"/>
    </source>
</evidence>
<dbReference type="InterPro" id="IPR040921">
    <property type="entry name" value="Peptidase_S66C"/>
</dbReference>
<dbReference type="EMBL" id="SNWQ01000014">
    <property type="protein sequence ID" value="TDO45108.1"/>
    <property type="molecule type" value="Genomic_DNA"/>
</dbReference>
<feature type="domain" description="LD-carboxypeptidase N-terminal" evidence="7">
    <location>
        <begin position="15"/>
        <end position="132"/>
    </location>
</feature>
<reference evidence="9 10" key="1">
    <citation type="submission" date="2019-03" db="EMBL/GenBank/DDBJ databases">
        <title>Genomic Encyclopedia of Type Strains, Phase III (KMG-III): the genomes of soil and plant-associated and newly described type strains.</title>
        <authorList>
            <person name="Whitman W."/>
        </authorList>
    </citation>
    <scope>NUCLEOTIDE SEQUENCE [LARGE SCALE GENOMIC DNA]</scope>
    <source>
        <strain evidence="9 10">VKM Ac-2527</strain>
    </source>
</reference>
<dbReference type="InterPro" id="IPR040449">
    <property type="entry name" value="Peptidase_S66_N"/>
</dbReference>
<dbReference type="GO" id="GO:0004180">
    <property type="term" value="F:carboxypeptidase activity"/>
    <property type="evidence" value="ECO:0007669"/>
    <property type="project" value="UniProtKB-KW"/>
</dbReference>
<dbReference type="RefSeq" id="WP_166665599.1">
    <property type="nucleotide sequence ID" value="NZ_SNWQ01000014.1"/>
</dbReference>
<dbReference type="GO" id="GO:0006508">
    <property type="term" value="P:proteolysis"/>
    <property type="evidence" value="ECO:0007669"/>
    <property type="project" value="UniProtKB-KW"/>
</dbReference>
<dbReference type="CDD" id="cd07025">
    <property type="entry name" value="Peptidase_S66"/>
    <property type="match status" value="1"/>
</dbReference>
<feature type="active site" description="Nucleophile" evidence="6">
    <location>
        <position position="112"/>
    </location>
</feature>
<organism evidence="9 10">
    <name type="scientific">Kribbella caucasensis</name>
    <dbReference type="NCBI Taxonomy" id="2512215"/>
    <lineage>
        <taxon>Bacteria</taxon>
        <taxon>Bacillati</taxon>
        <taxon>Actinomycetota</taxon>
        <taxon>Actinomycetes</taxon>
        <taxon>Propionibacteriales</taxon>
        <taxon>Kribbellaceae</taxon>
        <taxon>Kribbella</taxon>
    </lineage>
</organism>
<keyword evidence="10" id="KW-1185">Reference proteome</keyword>
<evidence type="ECO:0000259" key="7">
    <source>
        <dbReference type="Pfam" id="PF02016"/>
    </source>
</evidence>
<dbReference type="PANTHER" id="PTHR30237">
    <property type="entry name" value="MURAMOYLTETRAPEPTIDE CARBOXYPEPTIDASE"/>
    <property type="match status" value="1"/>
</dbReference>
<evidence type="ECO:0000313" key="10">
    <source>
        <dbReference type="Proteomes" id="UP000295388"/>
    </source>
</evidence>
<feature type="active site" description="Charge relay system" evidence="6">
    <location>
        <position position="285"/>
    </location>
</feature>
<dbReference type="PANTHER" id="PTHR30237:SF2">
    <property type="entry name" value="MUREIN TETRAPEPTIDE CARBOXYPEPTIDASE"/>
    <property type="match status" value="1"/>
</dbReference>
<evidence type="ECO:0000313" key="9">
    <source>
        <dbReference type="EMBL" id="TDO45108.1"/>
    </source>
</evidence>
<evidence type="ECO:0000256" key="4">
    <source>
        <dbReference type="ARBA" id="ARBA00022801"/>
    </source>
</evidence>
<keyword evidence="5" id="KW-0720">Serine protease</keyword>
<evidence type="ECO:0000256" key="3">
    <source>
        <dbReference type="ARBA" id="ARBA00022670"/>
    </source>
</evidence>
<dbReference type="Proteomes" id="UP000295388">
    <property type="component" value="Unassembled WGS sequence"/>
</dbReference>